<accession>A0A069Q3T7</accession>
<dbReference type="SUPFAM" id="SSF47203">
    <property type="entry name" value="Acyl-CoA dehydrogenase C-terminal domain-like"/>
    <property type="match status" value="1"/>
</dbReference>
<evidence type="ECO:0000313" key="11">
    <source>
        <dbReference type="EMBL" id="MZZ12285.1"/>
    </source>
</evidence>
<evidence type="ECO:0000313" key="10">
    <source>
        <dbReference type="EMBL" id="CRO97606.1"/>
    </source>
</evidence>
<dbReference type="InterPro" id="IPR009075">
    <property type="entry name" value="AcylCo_DH/oxidase_C"/>
</dbReference>
<evidence type="ECO:0000259" key="8">
    <source>
        <dbReference type="Pfam" id="PF02770"/>
    </source>
</evidence>
<evidence type="ECO:0000313" key="13">
    <source>
        <dbReference type="EMBL" id="RPM20188.1"/>
    </source>
</evidence>
<keyword evidence="3 6" id="KW-0285">Flavoprotein</keyword>
<dbReference type="OMA" id="VMKWFGG"/>
<dbReference type="FunFam" id="2.40.110.10:FF:000002">
    <property type="entry name" value="Acyl-CoA dehydrogenase fadE12"/>
    <property type="match status" value="1"/>
</dbReference>
<reference evidence="14" key="7">
    <citation type="submission" date="2023-06" db="EMBL/GenBank/DDBJ databases">
        <authorList>
            <consortium name="Clinical and Environmental Microbiology Branch: Whole genome sequencing antimicrobial resistance pathogens in the healthcare setting"/>
        </authorList>
    </citation>
    <scope>NUCLEOTIDE SEQUENCE</scope>
    <source>
        <strain evidence="14">2021CK-01020</strain>
    </source>
</reference>
<dbReference type="Gene3D" id="1.10.540.10">
    <property type="entry name" value="Acyl-CoA dehydrogenase/oxidase, N-terminal domain"/>
    <property type="match status" value="1"/>
</dbReference>
<dbReference type="EMBL" id="WXZT01000004">
    <property type="protein sequence ID" value="MZZ12285.1"/>
    <property type="molecule type" value="Genomic_DNA"/>
</dbReference>
<dbReference type="KEGG" id="paeb:NCGM1900_5727"/>
<feature type="domain" description="Acyl-CoA dehydrogenase/oxidase C-terminal" evidence="7">
    <location>
        <begin position="232"/>
        <end position="380"/>
    </location>
</feature>
<reference evidence="15" key="1">
    <citation type="submission" date="2015-06" db="EMBL/GenBank/DDBJ databases">
        <authorList>
            <person name="Radhakrishnan Rajesh"/>
            <person name="Underwood Anthony"/>
            <person name="Al-Shahib Ali"/>
        </authorList>
    </citation>
    <scope>NUCLEOTIDE SEQUENCE [LARGE SCALE GENOMIC DNA]</scope>
    <source>
        <strain evidence="15">P19_London_7_VIM_2_05_10</strain>
    </source>
</reference>
<dbReference type="EMBL" id="CP136986">
    <property type="protein sequence ID" value="WOS77475.1"/>
    <property type="molecule type" value="Genomic_DNA"/>
</dbReference>
<dbReference type="FunFam" id="1.20.140.10:FF:000001">
    <property type="entry name" value="Acyl-CoA dehydrogenase"/>
    <property type="match status" value="1"/>
</dbReference>
<dbReference type="InterPro" id="IPR013786">
    <property type="entry name" value="AcylCoA_DH/ox_N"/>
</dbReference>
<dbReference type="Proteomes" id="UP000045039">
    <property type="component" value="Unassembled WGS sequence"/>
</dbReference>
<evidence type="ECO:0000256" key="1">
    <source>
        <dbReference type="ARBA" id="ARBA00001974"/>
    </source>
</evidence>
<keyword evidence="5 6" id="KW-0560">Oxidoreductase</keyword>
<reference evidence="14" key="8">
    <citation type="submission" date="2023-10" db="EMBL/GenBank/DDBJ databases">
        <title>Pathogen: clinical or host-associated sample.</title>
        <authorList>
            <person name="Hergert J."/>
            <person name="Casey R."/>
            <person name="Wagner J."/>
            <person name="Young E.L."/>
            <person name="Oakeson K.F."/>
        </authorList>
    </citation>
    <scope>NUCLEOTIDE SEQUENCE</scope>
    <source>
        <strain evidence="14">2021CK-01020</strain>
    </source>
</reference>
<dbReference type="Gene3D" id="2.40.110.10">
    <property type="entry name" value="Butyryl-CoA Dehydrogenase, subunit A, domain 2"/>
    <property type="match status" value="1"/>
</dbReference>
<dbReference type="InterPro" id="IPR009100">
    <property type="entry name" value="AcylCoA_DH/oxidase_NM_dom_sf"/>
</dbReference>
<dbReference type="AlphaFoldDB" id="A0A069Q3T7"/>
<comment type="similarity">
    <text evidence="2 6">Belongs to the acyl-CoA dehydrogenase family.</text>
</comment>
<dbReference type="Gene3D" id="1.20.140.10">
    <property type="entry name" value="Butyryl-CoA Dehydrogenase, subunit A, domain 3"/>
    <property type="match status" value="1"/>
</dbReference>
<organism evidence="10 15">
    <name type="scientific">Pseudomonas aeruginosa</name>
    <dbReference type="NCBI Taxonomy" id="287"/>
    <lineage>
        <taxon>Bacteria</taxon>
        <taxon>Pseudomonadati</taxon>
        <taxon>Pseudomonadota</taxon>
        <taxon>Gammaproteobacteria</taxon>
        <taxon>Pseudomonadales</taxon>
        <taxon>Pseudomonadaceae</taxon>
        <taxon>Pseudomonas</taxon>
    </lineage>
</organism>
<dbReference type="EMBL" id="NSNE01000003">
    <property type="protein sequence ID" value="RPM20188.1"/>
    <property type="molecule type" value="Genomic_DNA"/>
</dbReference>
<accession>A0A1S1C0S3</accession>
<evidence type="ECO:0000256" key="4">
    <source>
        <dbReference type="ARBA" id="ARBA00022827"/>
    </source>
</evidence>
<dbReference type="Proteomes" id="UP000644192">
    <property type="component" value="Unassembled WGS sequence"/>
</dbReference>
<dbReference type="InterPro" id="IPR046373">
    <property type="entry name" value="Acyl-CoA_Oxase/DH_mid-dom_sf"/>
</dbReference>
<dbReference type="RefSeq" id="WP_003095708.1">
    <property type="nucleotide sequence ID" value="NZ_AP014622.1"/>
</dbReference>
<protein>
    <submittedName>
        <fullName evidence="10 14">Acyl-CoA dehydrogenase</fullName>
        <ecNumber evidence="10">1.3.99.-</ecNumber>
    </submittedName>
</protein>
<dbReference type="InterPro" id="IPR006089">
    <property type="entry name" value="Acyl-CoA_DH_CS"/>
</dbReference>
<feature type="domain" description="Acyl-CoA oxidase/dehydrogenase middle" evidence="8">
    <location>
        <begin position="121"/>
        <end position="220"/>
    </location>
</feature>
<evidence type="ECO:0000259" key="9">
    <source>
        <dbReference type="Pfam" id="PF02771"/>
    </source>
</evidence>
<proteinExistence type="inferred from homology"/>
<gene>
    <name evidence="10" type="primary">acdA_1</name>
    <name evidence="12" type="ORF">CAZ10_01585</name>
    <name evidence="11" type="ORF">GUL26_08495</name>
    <name evidence="13" type="ORF">IPC1295_07850</name>
    <name evidence="14" type="ORF">L4V69_34180</name>
    <name evidence="10" type="ORF">PAERUG_P19_London_7_VIM_2_05_10_03038</name>
</gene>
<dbReference type="Pfam" id="PF00441">
    <property type="entry name" value="Acyl-CoA_dh_1"/>
    <property type="match status" value="1"/>
</dbReference>
<dbReference type="GO" id="GO:0050660">
    <property type="term" value="F:flavin adenine dinucleotide binding"/>
    <property type="evidence" value="ECO:0007669"/>
    <property type="project" value="InterPro"/>
</dbReference>
<dbReference type="PIRSF" id="PIRSF016578">
    <property type="entry name" value="HsaA"/>
    <property type="match status" value="1"/>
</dbReference>
<dbReference type="EC" id="1.3.99.-" evidence="10"/>
<evidence type="ECO:0000259" key="7">
    <source>
        <dbReference type="Pfam" id="PF00441"/>
    </source>
</evidence>
<sequence length="386" mass="42401">MDFRLTQEQDMLVEAVRSFVEKELLPHEDDVDRADAVSPELAAQIRGKALAAGFYAFNMPEEVGGGGLDYLSQALVERELSKVSWALHVFVARPSKILMACTGEQLGDYLLPCVQGEKTDCFALTEPGAGSDANSIKTRAVRDGDAFVINGSKHFISHAGHADFAIVFAVTDSYEHNGRKRNAVTAFLVDKGTPGMTVRRGPKCVSNRGYHTYEIFFDDCRVPASKVLGEVGKGWEVANAWLTAGRVMVAANCVGQAQRALDLSLRWAADRKQFGQPIGSYQGVSFKLADMATQIRAAELMTLHTAWKMDQGTMTDGEAGMAKLFASETLGKVADEAVQIFGGMGLMDEGPVERIWRNARIERIWEGTSEIQRHIVSRELLRPLLR</sequence>
<evidence type="ECO:0000313" key="12">
    <source>
        <dbReference type="EMBL" id="OTI66001.1"/>
    </source>
</evidence>
<dbReference type="Pfam" id="PF02770">
    <property type="entry name" value="Acyl-CoA_dh_M"/>
    <property type="match status" value="1"/>
</dbReference>
<evidence type="ECO:0000256" key="2">
    <source>
        <dbReference type="ARBA" id="ARBA00009347"/>
    </source>
</evidence>
<evidence type="ECO:0000256" key="3">
    <source>
        <dbReference type="ARBA" id="ARBA00022630"/>
    </source>
</evidence>
<dbReference type="EMBL" id="NFFZ01000001">
    <property type="protein sequence ID" value="OTI66001.1"/>
    <property type="molecule type" value="Genomic_DNA"/>
</dbReference>
<dbReference type="EMBL" id="CVVU01000201">
    <property type="protein sequence ID" value="CRO97606.1"/>
    <property type="molecule type" value="Genomic_DNA"/>
</dbReference>
<dbReference type="PANTHER" id="PTHR43884:SF40">
    <property type="entry name" value="ACYL-COA DEHYDROGENASE"/>
    <property type="match status" value="1"/>
</dbReference>
<dbReference type="Proteomes" id="UP000194857">
    <property type="component" value="Unassembled WGS sequence"/>
</dbReference>
<dbReference type="GO" id="GO:0003995">
    <property type="term" value="F:acyl-CoA dehydrogenase activity"/>
    <property type="evidence" value="ECO:0007669"/>
    <property type="project" value="InterPro"/>
</dbReference>
<reference evidence="13 17" key="4">
    <citation type="submission" date="2017-08" db="EMBL/GenBank/DDBJ databases">
        <authorList>
            <person name="Feschi L."/>
            <person name="Jeukens J."/>
            <person name="Emond-Rheault J.-G."/>
            <person name="Kukavica-Ibrulj I."/>
            <person name="Boyle B."/>
            <person name="Levesque R.C."/>
        </authorList>
    </citation>
    <scope>NUCLEOTIDE SEQUENCE [LARGE SCALE GENOMIC DNA]</scope>
    <source>
        <strain evidence="13 17">PA-W36</strain>
    </source>
</reference>
<dbReference type="SUPFAM" id="SSF56645">
    <property type="entry name" value="Acyl-CoA dehydrogenase NM domain-like"/>
    <property type="match status" value="1"/>
</dbReference>
<feature type="domain" description="Acyl-CoA dehydrogenase/oxidase N-terminal" evidence="9">
    <location>
        <begin position="6"/>
        <end position="117"/>
    </location>
</feature>
<evidence type="ECO:0000313" key="15">
    <source>
        <dbReference type="Proteomes" id="UP000045039"/>
    </source>
</evidence>
<evidence type="ECO:0000313" key="16">
    <source>
        <dbReference type="Proteomes" id="UP000194857"/>
    </source>
</evidence>
<reference evidence="10" key="2">
    <citation type="submission" date="2015-06" db="EMBL/GenBank/DDBJ databases">
        <authorList>
            <person name="Radhakrishnan R."/>
            <person name="Underwood A."/>
            <person name="Al-Shahib A."/>
        </authorList>
    </citation>
    <scope>NUCLEOTIDE SEQUENCE</scope>
    <source>
        <strain evidence="10">P19_London_7_VIM_2_05_10</strain>
    </source>
</reference>
<dbReference type="PROSITE" id="PS00073">
    <property type="entry name" value="ACYL_COA_DH_2"/>
    <property type="match status" value="1"/>
</dbReference>
<dbReference type="Proteomes" id="UP001297540">
    <property type="component" value="Chromosome"/>
</dbReference>
<reference evidence="12 16" key="3">
    <citation type="submission" date="2017-05" db="EMBL/GenBank/DDBJ databases">
        <authorList>
            <person name="Song R."/>
            <person name="Chenine A.L."/>
            <person name="Ruprecht R.M."/>
        </authorList>
    </citation>
    <scope>NUCLEOTIDE SEQUENCE [LARGE SCALE GENOMIC DNA]</scope>
    <source>
        <strain evidence="12 16">S567_C10_BS</strain>
    </source>
</reference>
<dbReference type="PANTHER" id="PTHR43884">
    <property type="entry name" value="ACYL-COA DEHYDROGENASE"/>
    <property type="match status" value="1"/>
</dbReference>
<evidence type="ECO:0000313" key="14">
    <source>
        <dbReference type="EMBL" id="WOS77475.1"/>
    </source>
</evidence>
<dbReference type="Proteomes" id="UP000284767">
    <property type="component" value="Unassembled WGS sequence"/>
</dbReference>
<dbReference type="InterPro" id="IPR006091">
    <property type="entry name" value="Acyl-CoA_Oxase/DH_mid-dom"/>
</dbReference>
<comment type="cofactor">
    <cofactor evidence="1 6">
        <name>FAD</name>
        <dbReference type="ChEBI" id="CHEBI:57692"/>
    </cofactor>
</comment>
<reference evidence="11" key="6">
    <citation type="submission" date="2020-01" db="EMBL/GenBank/DDBJ databases">
        <title>Bacteria Cultured from War Wounds Associated with the Conflict in Eastern Ukraine.</title>
        <authorList>
            <person name="Snesrud E."/>
            <person name="Galac M.R."/>
            <person name="Mc Gann P."/>
            <person name="Valentine K."/>
            <person name="Viacheslav K."/>
        </authorList>
    </citation>
    <scope>NUCLEOTIDE SEQUENCE</scope>
    <source>
        <strain evidence="11">VNMU148</strain>
    </source>
</reference>
<evidence type="ECO:0000256" key="6">
    <source>
        <dbReference type="RuleBase" id="RU362125"/>
    </source>
</evidence>
<dbReference type="eggNOG" id="COG1960">
    <property type="taxonomic scope" value="Bacteria"/>
</dbReference>
<name>A0A069Q3T7_PSEAI</name>
<dbReference type="InterPro" id="IPR037069">
    <property type="entry name" value="AcylCoA_DH/ox_N_sf"/>
</dbReference>
<evidence type="ECO:0000256" key="5">
    <source>
        <dbReference type="ARBA" id="ARBA00023002"/>
    </source>
</evidence>
<keyword evidence="4 6" id="KW-0274">FAD</keyword>
<dbReference type="Pfam" id="PF02771">
    <property type="entry name" value="Acyl-CoA_dh_N"/>
    <property type="match status" value="1"/>
</dbReference>
<dbReference type="PROSITE" id="PS00072">
    <property type="entry name" value="ACYL_COA_DH_1"/>
    <property type="match status" value="1"/>
</dbReference>
<dbReference type="InterPro" id="IPR036250">
    <property type="entry name" value="AcylCo_DH-like_C"/>
</dbReference>
<evidence type="ECO:0000313" key="17">
    <source>
        <dbReference type="Proteomes" id="UP000284767"/>
    </source>
</evidence>
<reference evidence="13 17" key="5">
    <citation type="submission" date="2019-01" db="EMBL/GenBank/DDBJ databases">
        <title>The Pseudomonas aeruginosa pan-genome provides new insights on its population structure, horizontal gene transfer and pathogenicity.</title>
        <authorList>
            <person name="Freschi L."/>
            <person name="Vincent A.T."/>
            <person name="Jeukens J."/>
            <person name="Emond-Rheault J.-G."/>
            <person name="Kukavica-Ibrulj I."/>
            <person name="Dupont M.-J."/>
            <person name="Charette S.J."/>
            <person name="Boyle B."/>
            <person name="Levesque R.C."/>
        </authorList>
    </citation>
    <scope>NUCLEOTIDE SEQUENCE [LARGE SCALE GENOMIC DNA]</scope>
    <source>
        <strain evidence="13 17">PA-W36</strain>
    </source>
</reference>